<evidence type="ECO:0000313" key="2">
    <source>
        <dbReference type="EMBL" id="AXH96961.1"/>
    </source>
</evidence>
<reference evidence="2 3" key="1">
    <citation type="submission" date="2018-07" db="EMBL/GenBank/DDBJ databases">
        <title>Complete genome sequencing of Ornithinimicrobium sp. AMA3305.</title>
        <authorList>
            <person name="Bae J.-W."/>
        </authorList>
    </citation>
    <scope>NUCLEOTIDE SEQUENCE [LARGE SCALE GENOMIC DNA]</scope>
    <source>
        <strain evidence="2 3">AMA3305</strain>
    </source>
</reference>
<feature type="transmembrane region" description="Helical" evidence="1">
    <location>
        <begin position="42"/>
        <end position="61"/>
    </location>
</feature>
<keyword evidence="1" id="KW-0812">Transmembrane</keyword>
<dbReference type="KEGG" id="orn:DV701_13280"/>
<evidence type="ECO:0000256" key="1">
    <source>
        <dbReference type="SAM" id="Phobius"/>
    </source>
</evidence>
<dbReference type="EMBL" id="CP031229">
    <property type="protein sequence ID" value="AXH96961.1"/>
    <property type="molecule type" value="Genomic_DNA"/>
</dbReference>
<feature type="transmembrane region" description="Helical" evidence="1">
    <location>
        <begin position="73"/>
        <end position="93"/>
    </location>
</feature>
<accession>A0A345NPK3</accession>
<gene>
    <name evidence="2" type="ORF">DV701_13280</name>
</gene>
<organism evidence="2 3">
    <name type="scientific">Ornithinimicrobium avium</name>
    <dbReference type="NCBI Taxonomy" id="2283195"/>
    <lineage>
        <taxon>Bacteria</taxon>
        <taxon>Bacillati</taxon>
        <taxon>Actinomycetota</taxon>
        <taxon>Actinomycetes</taxon>
        <taxon>Micrococcales</taxon>
        <taxon>Ornithinimicrobiaceae</taxon>
        <taxon>Ornithinimicrobium</taxon>
    </lineage>
</organism>
<sequence>MLWDSELNATIASVIAGLAITIAVTWLYTADPDPGGRRPIKHHVGLSLAYLGFIALLIQFLPADVAPSLTSSLALLICSGVAALAMHVGSYQWRQRASLKAQLDGDIHKALVTDVITPPALTLDAEILVNATVSDYREHILAAEKAAESFALIQYRIAPHFLGEGAIQRIAEGRYGEGHPDAIGYRTGQLERRNNFLQKLSAGVPCREIYSRSQLLAYVEQRGRPASGTNLSPQEVVDSLERWIHHLLNCPTYHAGITDARIPLKYHLLGGDVVVLHEPVRVDDHYRVNSLFIYSSAVVNRFAKDFELIWAGIAPEWRSSQDLAAWIRSDLIPLARKRVTTLGH</sequence>
<dbReference type="RefSeq" id="WP_114928910.1">
    <property type="nucleotide sequence ID" value="NZ_CP031229.1"/>
</dbReference>
<feature type="transmembrane region" description="Helical" evidence="1">
    <location>
        <begin position="12"/>
        <end position="30"/>
    </location>
</feature>
<dbReference type="Proteomes" id="UP000253790">
    <property type="component" value="Chromosome"/>
</dbReference>
<name>A0A345NPK3_9MICO</name>
<proteinExistence type="predicted"/>
<keyword evidence="1" id="KW-1133">Transmembrane helix</keyword>
<dbReference type="AlphaFoldDB" id="A0A345NPK3"/>
<keyword evidence="1" id="KW-0472">Membrane</keyword>
<protein>
    <submittedName>
        <fullName evidence="2">Uncharacterized protein</fullName>
    </submittedName>
</protein>
<evidence type="ECO:0000313" key="3">
    <source>
        <dbReference type="Proteomes" id="UP000253790"/>
    </source>
</evidence>
<keyword evidence="3" id="KW-1185">Reference proteome</keyword>